<evidence type="ECO:0000313" key="3">
    <source>
        <dbReference type="Proteomes" id="UP000276133"/>
    </source>
</evidence>
<evidence type="ECO:0000256" key="1">
    <source>
        <dbReference type="SAM" id="Phobius"/>
    </source>
</evidence>
<accession>A0A3M7QP67</accession>
<dbReference type="EMBL" id="REGN01005527">
    <property type="protein sequence ID" value="RNA13029.1"/>
    <property type="molecule type" value="Genomic_DNA"/>
</dbReference>
<feature type="transmembrane region" description="Helical" evidence="1">
    <location>
        <begin position="48"/>
        <end position="81"/>
    </location>
</feature>
<keyword evidence="1" id="KW-1133">Transmembrane helix</keyword>
<dbReference type="Proteomes" id="UP000276133">
    <property type="component" value="Unassembled WGS sequence"/>
</dbReference>
<protein>
    <submittedName>
        <fullName evidence="2">Uncharacterized protein</fullName>
    </submittedName>
</protein>
<keyword evidence="1" id="KW-0812">Transmembrane</keyword>
<keyword evidence="1" id="KW-0472">Membrane</keyword>
<keyword evidence="3" id="KW-1185">Reference proteome</keyword>
<name>A0A3M7QP67_BRAPC</name>
<comment type="caution">
    <text evidence="2">The sequence shown here is derived from an EMBL/GenBank/DDBJ whole genome shotgun (WGS) entry which is preliminary data.</text>
</comment>
<organism evidence="2 3">
    <name type="scientific">Brachionus plicatilis</name>
    <name type="common">Marine rotifer</name>
    <name type="synonym">Brachionus muelleri</name>
    <dbReference type="NCBI Taxonomy" id="10195"/>
    <lineage>
        <taxon>Eukaryota</taxon>
        <taxon>Metazoa</taxon>
        <taxon>Spiralia</taxon>
        <taxon>Gnathifera</taxon>
        <taxon>Rotifera</taxon>
        <taxon>Eurotatoria</taxon>
        <taxon>Monogononta</taxon>
        <taxon>Pseudotrocha</taxon>
        <taxon>Ploima</taxon>
        <taxon>Brachionidae</taxon>
        <taxon>Brachionus</taxon>
    </lineage>
</organism>
<dbReference type="AlphaFoldDB" id="A0A3M7QP67"/>
<proteinExistence type="predicted"/>
<gene>
    <name evidence="2" type="ORF">BpHYR1_031707</name>
</gene>
<reference evidence="2 3" key="1">
    <citation type="journal article" date="2018" name="Sci. Rep.">
        <title>Genomic signatures of local adaptation to the degree of environmental predictability in rotifers.</title>
        <authorList>
            <person name="Franch-Gras L."/>
            <person name="Hahn C."/>
            <person name="Garcia-Roger E.M."/>
            <person name="Carmona M.J."/>
            <person name="Serra M."/>
            <person name="Gomez A."/>
        </authorList>
    </citation>
    <scope>NUCLEOTIDE SEQUENCE [LARGE SCALE GENOMIC DNA]</scope>
    <source>
        <strain evidence="2">HYR1</strain>
    </source>
</reference>
<evidence type="ECO:0000313" key="2">
    <source>
        <dbReference type="EMBL" id="RNA13029.1"/>
    </source>
</evidence>
<sequence>MRNRRERKLVLAALCQQMHRLSLTFVQDQQAKVDNLQKFCGPSVLLGISFVLFLVVCSQFVIFFTWCISAVQNVICIYQLVILDKKNTYKHKHNGFENKICLICFYYYKNK</sequence>